<dbReference type="AlphaFoldDB" id="A0A6J4HY50"/>
<organism evidence="1">
    <name type="scientific">uncultured Adhaeribacter sp</name>
    <dbReference type="NCBI Taxonomy" id="448109"/>
    <lineage>
        <taxon>Bacteria</taxon>
        <taxon>Pseudomonadati</taxon>
        <taxon>Bacteroidota</taxon>
        <taxon>Cytophagia</taxon>
        <taxon>Cytophagales</taxon>
        <taxon>Hymenobacteraceae</taxon>
        <taxon>Adhaeribacter</taxon>
        <taxon>environmental samples</taxon>
    </lineage>
</organism>
<evidence type="ECO:0000313" key="1">
    <source>
        <dbReference type="EMBL" id="CAA9237218.1"/>
    </source>
</evidence>
<gene>
    <name evidence="1" type="ORF">AVDCRST_MAG95-1274</name>
</gene>
<proteinExistence type="predicted"/>
<protein>
    <submittedName>
        <fullName evidence="1">Uncharacterized protein</fullName>
    </submittedName>
</protein>
<name>A0A6J4HY50_9BACT</name>
<dbReference type="EMBL" id="CADCTJ010000395">
    <property type="protein sequence ID" value="CAA9237218.1"/>
    <property type="molecule type" value="Genomic_DNA"/>
</dbReference>
<accession>A0A6J4HY50</accession>
<sequence>MVLFSGTCRKLRLTELKYSFLFVLPAVGHHLLTGQIF</sequence>
<reference evidence="1" key="1">
    <citation type="submission" date="2020-02" db="EMBL/GenBank/DDBJ databases">
        <authorList>
            <person name="Meier V. D."/>
        </authorList>
    </citation>
    <scope>NUCLEOTIDE SEQUENCE</scope>
    <source>
        <strain evidence="1">AVDCRST_MAG95</strain>
    </source>
</reference>